<dbReference type="GO" id="GO:0016887">
    <property type="term" value="F:ATP hydrolysis activity"/>
    <property type="evidence" value="ECO:0007669"/>
    <property type="project" value="InterPro"/>
</dbReference>
<dbReference type="GO" id="GO:0016020">
    <property type="term" value="C:membrane"/>
    <property type="evidence" value="ECO:0007669"/>
    <property type="project" value="InterPro"/>
</dbReference>
<reference evidence="6 7" key="1">
    <citation type="submission" date="2015-09" db="EMBL/GenBank/DDBJ databases">
        <title>Identification and resolution of microdiversity through metagenomic sequencing of parallel consortia.</title>
        <authorList>
            <person name="Nelson W.C."/>
            <person name="Romine M.F."/>
            <person name="Lindemann S.R."/>
        </authorList>
    </citation>
    <scope>NUCLEOTIDE SEQUENCE [LARGE SCALE GENOMIC DNA]</scope>
    <source>
        <strain evidence="6">Ana</strain>
    </source>
</reference>
<dbReference type="CDD" id="cd03220">
    <property type="entry name" value="ABC_KpsT_Wzt"/>
    <property type="match status" value="1"/>
</dbReference>
<dbReference type="InterPro" id="IPR003439">
    <property type="entry name" value="ABC_transporter-like_ATP-bd"/>
</dbReference>
<protein>
    <submittedName>
        <fullName evidence="6">Lipopolysaccharide transport system ATP-binding protein</fullName>
    </submittedName>
</protein>
<proteinExistence type="inferred from homology"/>
<sequence>MSDIAIHVENLGKQYCLGHQSKEKYKSFRDEIAKGAQSIKQRILPWGDRSRKQNDHTFWALNDLSFEVKQGDRIGIIGHNGAGKSTLLKILSRITEPTKGEIRIRGKVASLLEVGTGFHPELSGRENIFLNGAILGMGKAEIAHKFDEIVAFAEVEKFLDTPVKRYSSGMYVRLAFAVAAHLEPEILVVDEVLAVGDIAFQKKCLGKMEDVGREGRTVLFVSHNMATLERLCPKALVLNHGQLMFQGAAEEGIKLYMDQFGQPNTATAKSASYSELHQMGLCEPTVELIENGKNIDLEVSVAVESQREQKGVGISIALFTQTGNRVAGIGPRLHRKMLPMFKGKLVQKFQFLAIDEKLAGGNYLISLSLRRPQVEIIVDLPYILSFNLTPKIIYPDGVPYCYRDFGTVLLKPDITISAPQQVISLV</sequence>
<evidence type="ECO:0000256" key="1">
    <source>
        <dbReference type="ARBA" id="ARBA00005417"/>
    </source>
</evidence>
<dbReference type="Proteomes" id="UP000050465">
    <property type="component" value="Unassembled WGS sequence"/>
</dbReference>
<dbReference type="STRING" id="1666911.HLUCCA11_19280"/>
<evidence type="ECO:0000313" key="6">
    <source>
        <dbReference type="EMBL" id="KPQ33222.1"/>
    </source>
</evidence>
<dbReference type="InterPro" id="IPR027417">
    <property type="entry name" value="P-loop_NTPase"/>
</dbReference>
<dbReference type="Pfam" id="PF00005">
    <property type="entry name" value="ABC_tran"/>
    <property type="match status" value="1"/>
</dbReference>
<dbReference type="InterPro" id="IPR015860">
    <property type="entry name" value="ABC_transpr_TagH-like"/>
</dbReference>
<dbReference type="PANTHER" id="PTHR46743:SF2">
    <property type="entry name" value="TEICHOIC ACIDS EXPORT ATP-BINDING PROTEIN TAGH"/>
    <property type="match status" value="1"/>
</dbReference>
<comment type="caution">
    <text evidence="6">The sequence shown here is derived from an EMBL/GenBank/DDBJ whole genome shotgun (WGS) entry which is preliminary data.</text>
</comment>
<dbReference type="EMBL" id="LJZR01000036">
    <property type="protein sequence ID" value="KPQ33222.1"/>
    <property type="molecule type" value="Genomic_DNA"/>
</dbReference>
<dbReference type="AlphaFoldDB" id="A0A0P7YRN0"/>
<dbReference type="InterPro" id="IPR050683">
    <property type="entry name" value="Bact_Polysacc_Export_ATP-bd"/>
</dbReference>
<evidence type="ECO:0000256" key="3">
    <source>
        <dbReference type="ARBA" id="ARBA00022741"/>
    </source>
</evidence>
<comment type="similarity">
    <text evidence="1">Belongs to the ABC transporter superfamily.</text>
</comment>
<gene>
    <name evidence="6" type="ORF">HLUCCA11_19280</name>
</gene>
<accession>A0A0P7YRN0</accession>
<evidence type="ECO:0000256" key="4">
    <source>
        <dbReference type="ARBA" id="ARBA00022840"/>
    </source>
</evidence>
<evidence type="ECO:0000256" key="2">
    <source>
        <dbReference type="ARBA" id="ARBA00022448"/>
    </source>
</evidence>
<dbReference type="GO" id="GO:0140359">
    <property type="term" value="F:ABC-type transporter activity"/>
    <property type="evidence" value="ECO:0007669"/>
    <property type="project" value="InterPro"/>
</dbReference>
<dbReference type="SUPFAM" id="SSF52540">
    <property type="entry name" value="P-loop containing nucleoside triphosphate hydrolases"/>
    <property type="match status" value="1"/>
</dbReference>
<keyword evidence="3" id="KW-0547">Nucleotide-binding</keyword>
<keyword evidence="2" id="KW-0813">Transport</keyword>
<feature type="domain" description="ABC transporter" evidence="5">
    <location>
        <begin position="44"/>
        <end position="265"/>
    </location>
</feature>
<organism evidence="6 7">
    <name type="scientific">Phormidesmis priestleyi Ana</name>
    <dbReference type="NCBI Taxonomy" id="1666911"/>
    <lineage>
        <taxon>Bacteria</taxon>
        <taxon>Bacillati</taxon>
        <taxon>Cyanobacteriota</taxon>
        <taxon>Cyanophyceae</taxon>
        <taxon>Leptolyngbyales</taxon>
        <taxon>Leptolyngbyaceae</taxon>
        <taxon>Phormidesmis</taxon>
    </lineage>
</organism>
<name>A0A0P7YRN0_9CYAN</name>
<dbReference type="SMART" id="SM00382">
    <property type="entry name" value="AAA"/>
    <property type="match status" value="1"/>
</dbReference>
<dbReference type="Gene3D" id="3.40.50.300">
    <property type="entry name" value="P-loop containing nucleotide triphosphate hydrolases"/>
    <property type="match status" value="1"/>
</dbReference>
<evidence type="ECO:0000259" key="5">
    <source>
        <dbReference type="PROSITE" id="PS50893"/>
    </source>
</evidence>
<keyword evidence="4 6" id="KW-0067">ATP-binding</keyword>
<dbReference type="PATRIC" id="fig|1666911.3.peg.2135"/>
<dbReference type="InterPro" id="IPR003593">
    <property type="entry name" value="AAA+_ATPase"/>
</dbReference>
<dbReference type="PROSITE" id="PS50893">
    <property type="entry name" value="ABC_TRANSPORTER_2"/>
    <property type="match status" value="1"/>
</dbReference>
<dbReference type="PANTHER" id="PTHR46743">
    <property type="entry name" value="TEICHOIC ACIDS EXPORT ATP-BINDING PROTEIN TAGH"/>
    <property type="match status" value="1"/>
</dbReference>
<dbReference type="GO" id="GO:0005524">
    <property type="term" value="F:ATP binding"/>
    <property type="evidence" value="ECO:0007669"/>
    <property type="project" value="UniProtKB-KW"/>
</dbReference>
<evidence type="ECO:0000313" key="7">
    <source>
        <dbReference type="Proteomes" id="UP000050465"/>
    </source>
</evidence>